<dbReference type="Proteomes" id="UP000248410">
    <property type="component" value="Chromosome"/>
</dbReference>
<feature type="transmembrane region" description="Helical" evidence="1">
    <location>
        <begin position="72"/>
        <end position="95"/>
    </location>
</feature>
<evidence type="ECO:0000256" key="1">
    <source>
        <dbReference type="SAM" id="Phobius"/>
    </source>
</evidence>
<keyword evidence="3" id="KW-1185">Reference proteome</keyword>
<dbReference type="EMBL" id="CP029288">
    <property type="protein sequence ID" value="AWR97305.1"/>
    <property type="molecule type" value="Genomic_DNA"/>
</dbReference>
<keyword evidence="1" id="KW-0472">Membrane</keyword>
<evidence type="ECO:0000313" key="3">
    <source>
        <dbReference type="Proteomes" id="UP000248410"/>
    </source>
</evidence>
<keyword evidence="1" id="KW-1133">Transmembrane helix</keyword>
<gene>
    <name evidence="2" type="ORF">DFR86_06895</name>
</gene>
<feature type="transmembrane region" description="Helical" evidence="1">
    <location>
        <begin position="121"/>
        <end position="141"/>
    </location>
</feature>
<sequence length="147" mass="17967">MNLDFFLILLISFFSNFIIFLIYKFFIEKRLIRVMSILRQYDDRINRITSNKRKEKVYKKIYKQIKSYNSSLYFYSFLQSILLLVFYFIDLFLILEYIPIKVFLPFYIPFLTININQKYEILGSNLILFILSFVLFTPLSLKRPKDI</sequence>
<dbReference type="AlphaFoldDB" id="A0A2U9IMS9"/>
<name>A0A2U9IMS9_9CREN</name>
<protein>
    <recommendedName>
        <fullName evidence="4">DUF106 domain-containing protein</fullName>
    </recommendedName>
</protein>
<accession>A0A2U9IMS9</accession>
<evidence type="ECO:0008006" key="4">
    <source>
        <dbReference type="Google" id="ProtNLM"/>
    </source>
</evidence>
<keyword evidence="1" id="KW-0812">Transmembrane</keyword>
<organism evidence="2 3">
    <name type="scientific">Acidianus sulfidivorans JP7</name>
    <dbReference type="NCBI Taxonomy" id="619593"/>
    <lineage>
        <taxon>Archaea</taxon>
        <taxon>Thermoproteota</taxon>
        <taxon>Thermoprotei</taxon>
        <taxon>Sulfolobales</taxon>
        <taxon>Sulfolobaceae</taxon>
        <taxon>Acidianus</taxon>
    </lineage>
</organism>
<reference evidence="2 3" key="1">
    <citation type="submission" date="2018-05" db="EMBL/GenBank/DDBJ databases">
        <title>Complete Genome Sequences of Extremely Thermoacidophilic, Metal-Mobilizing Type-Strain Members of the Archaeal Family Sulfolobaceae: Acidianus brierleyi DSM-1651T, Acidianus sulfidivorans DSM-18786T, Metallosphaera hakonensis DSM-7519T, and Metallosphaera prunae DSM-10039T.</title>
        <authorList>
            <person name="Counts J.A."/>
            <person name="Kelly R.M."/>
        </authorList>
    </citation>
    <scope>NUCLEOTIDE SEQUENCE [LARGE SCALE GENOMIC DNA]</scope>
    <source>
        <strain evidence="2 3">JP7</strain>
    </source>
</reference>
<proteinExistence type="predicted"/>
<feature type="transmembrane region" description="Helical" evidence="1">
    <location>
        <begin position="6"/>
        <end position="26"/>
    </location>
</feature>
<evidence type="ECO:0000313" key="2">
    <source>
        <dbReference type="EMBL" id="AWR97305.1"/>
    </source>
</evidence>